<protein>
    <recommendedName>
        <fullName evidence="2">Pectinesterase inhibitor domain-containing protein</fullName>
    </recommendedName>
</protein>
<feature type="chain" id="PRO_5035219167" description="Pectinesterase inhibitor domain-containing protein" evidence="1">
    <location>
        <begin position="22"/>
        <end position="212"/>
    </location>
</feature>
<dbReference type="EMBL" id="JACMSC010000019">
    <property type="protein sequence ID" value="KAG6473795.1"/>
    <property type="molecule type" value="Genomic_DNA"/>
</dbReference>
<evidence type="ECO:0000313" key="4">
    <source>
        <dbReference type="Proteomes" id="UP000734854"/>
    </source>
</evidence>
<keyword evidence="4" id="KW-1185">Reference proteome</keyword>
<evidence type="ECO:0000259" key="2">
    <source>
        <dbReference type="SMART" id="SM00856"/>
    </source>
</evidence>
<dbReference type="SMART" id="SM00856">
    <property type="entry name" value="PMEI"/>
    <property type="match status" value="1"/>
</dbReference>
<dbReference type="PANTHER" id="PTHR31080">
    <property type="entry name" value="PECTINESTERASE INHIBITOR-LIKE"/>
    <property type="match status" value="1"/>
</dbReference>
<dbReference type="OrthoDB" id="1430376at2759"/>
<evidence type="ECO:0000256" key="1">
    <source>
        <dbReference type="SAM" id="SignalP"/>
    </source>
</evidence>
<dbReference type="Pfam" id="PF04043">
    <property type="entry name" value="PMEI"/>
    <property type="match status" value="1"/>
</dbReference>
<dbReference type="NCBIfam" id="TIGR01614">
    <property type="entry name" value="PME_inhib"/>
    <property type="match status" value="1"/>
</dbReference>
<sequence length="212" mass="22470">MPPTTILLFFFAFLFLSLASCAPPPAFPPTSPSHDRATLFIRSRCNLTRYPDLCFSSLSSYAAAVGGSSPELARVAANVTLARLRGLRAHVSALRRAGAVRGTAAAALRDCSEQLGDAADQVCQTYDELRGVEELVGMEVAWRVSNAQTWMSAALTNEESCSDGFREAAAASAYGAAGSGVDVKTDICSRVRRVKQYTSNALALVNSLVGGR</sequence>
<proteinExistence type="predicted"/>
<dbReference type="Proteomes" id="UP000734854">
    <property type="component" value="Unassembled WGS sequence"/>
</dbReference>
<organism evidence="3 4">
    <name type="scientific">Zingiber officinale</name>
    <name type="common">Ginger</name>
    <name type="synonym">Amomum zingiber</name>
    <dbReference type="NCBI Taxonomy" id="94328"/>
    <lineage>
        <taxon>Eukaryota</taxon>
        <taxon>Viridiplantae</taxon>
        <taxon>Streptophyta</taxon>
        <taxon>Embryophyta</taxon>
        <taxon>Tracheophyta</taxon>
        <taxon>Spermatophyta</taxon>
        <taxon>Magnoliopsida</taxon>
        <taxon>Liliopsida</taxon>
        <taxon>Zingiberales</taxon>
        <taxon>Zingiberaceae</taxon>
        <taxon>Zingiber</taxon>
    </lineage>
</organism>
<keyword evidence="1" id="KW-0732">Signal</keyword>
<dbReference type="PANTHER" id="PTHR31080:SF64">
    <property type="entry name" value="PLANT INVERTASE_PECTIN METHYLESTERASE INHIBITOR SUPERFAMILY PROTEIN"/>
    <property type="match status" value="1"/>
</dbReference>
<dbReference type="InterPro" id="IPR006501">
    <property type="entry name" value="Pectinesterase_inhib_dom"/>
</dbReference>
<dbReference type="InterPro" id="IPR051955">
    <property type="entry name" value="PME_Inhibitor"/>
</dbReference>
<dbReference type="AlphaFoldDB" id="A0A8J5ESX8"/>
<gene>
    <name evidence="3" type="ORF">ZIOFF_067713</name>
</gene>
<feature type="signal peptide" evidence="1">
    <location>
        <begin position="1"/>
        <end position="21"/>
    </location>
</feature>
<name>A0A8J5ESX8_ZINOF</name>
<dbReference type="CDD" id="cd15798">
    <property type="entry name" value="PMEI-like_3"/>
    <property type="match status" value="1"/>
</dbReference>
<evidence type="ECO:0000313" key="3">
    <source>
        <dbReference type="EMBL" id="KAG6473795.1"/>
    </source>
</evidence>
<dbReference type="GO" id="GO:0004857">
    <property type="term" value="F:enzyme inhibitor activity"/>
    <property type="evidence" value="ECO:0007669"/>
    <property type="project" value="InterPro"/>
</dbReference>
<accession>A0A8J5ESX8</accession>
<reference evidence="3 4" key="1">
    <citation type="submission" date="2020-08" db="EMBL/GenBank/DDBJ databases">
        <title>Plant Genome Project.</title>
        <authorList>
            <person name="Zhang R.-G."/>
        </authorList>
    </citation>
    <scope>NUCLEOTIDE SEQUENCE [LARGE SCALE GENOMIC DNA]</scope>
    <source>
        <tissue evidence="3">Rhizome</tissue>
    </source>
</reference>
<comment type="caution">
    <text evidence="3">The sequence shown here is derived from an EMBL/GenBank/DDBJ whole genome shotgun (WGS) entry which is preliminary data.</text>
</comment>
<feature type="domain" description="Pectinesterase inhibitor" evidence="2">
    <location>
        <begin position="36"/>
        <end position="204"/>
    </location>
</feature>